<keyword evidence="6" id="KW-0653">Protein transport</keyword>
<comment type="subcellular location">
    <subcellularLocation>
        <location evidence="1">Cell membrane</location>
        <topology evidence="1">Multi-pass membrane protein</topology>
    </subcellularLocation>
    <subcellularLocation>
        <location evidence="6">Membrane</location>
        <topology evidence="6">Multi-pass membrane protein</topology>
    </subcellularLocation>
</comment>
<feature type="coiled-coil region" evidence="7">
    <location>
        <begin position="545"/>
        <end position="594"/>
    </location>
</feature>
<keyword evidence="4 8" id="KW-1133">Transmembrane helix</keyword>
<evidence type="ECO:0000256" key="1">
    <source>
        <dbReference type="ARBA" id="ARBA00004651"/>
    </source>
</evidence>
<evidence type="ECO:0000256" key="7">
    <source>
        <dbReference type="SAM" id="Coils"/>
    </source>
</evidence>
<dbReference type="AlphaFoldDB" id="A0AAC9NKN3"/>
<evidence type="ECO:0000259" key="9">
    <source>
        <dbReference type="Pfam" id="PF01618"/>
    </source>
</evidence>
<evidence type="ECO:0000256" key="8">
    <source>
        <dbReference type="SAM" id="Phobius"/>
    </source>
</evidence>
<keyword evidence="6" id="KW-0813">Transport</keyword>
<dbReference type="GeneID" id="71514066"/>
<reference evidence="10 11" key="1">
    <citation type="submission" date="2016-11" db="EMBL/GenBank/DDBJ databases">
        <title>Complete genome sequencing of Virgibacillus halodenitrificans PDB-F2.</title>
        <authorList>
            <person name="Sun Z."/>
            <person name="Zhou Y."/>
            <person name="Li H."/>
        </authorList>
    </citation>
    <scope>NUCLEOTIDE SEQUENCE [LARGE SCALE GENOMIC DNA]</scope>
    <source>
        <strain evidence="10 11">PDB-F2</strain>
    </source>
</reference>
<evidence type="ECO:0000313" key="11">
    <source>
        <dbReference type="Proteomes" id="UP000182945"/>
    </source>
</evidence>
<keyword evidence="2" id="KW-1003">Cell membrane</keyword>
<feature type="transmembrane region" description="Helical" evidence="8">
    <location>
        <begin position="26"/>
        <end position="46"/>
    </location>
</feature>
<dbReference type="KEGG" id="vhl:BME96_06680"/>
<dbReference type="EMBL" id="CP017962">
    <property type="protein sequence ID" value="APC47874.1"/>
    <property type="molecule type" value="Genomic_DNA"/>
</dbReference>
<dbReference type="GO" id="GO:0005886">
    <property type="term" value="C:plasma membrane"/>
    <property type="evidence" value="ECO:0007669"/>
    <property type="project" value="UniProtKB-SubCell"/>
</dbReference>
<dbReference type="Gene3D" id="1.20.120.20">
    <property type="entry name" value="Apolipoprotein"/>
    <property type="match status" value="1"/>
</dbReference>
<organism evidence="10 11">
    <name type="scientific">Virgibacillus halodenitrificans</name>
    <name type="common">Bacillus halodenitrificans</name>
    <dbReference type="NCBI Taxonomy" id="1482"/>
    <lineage>
        <taxon>Bacteria</taxon>
        <taxon>Bacillati</taxon>
        <taxon>Bacillota</taxon>
        <taxon>Bacilli</taxon>
        <taxon>Bacillales</taxon>
        <taxon>Bacillaceae</taxon>
        <taxon>Virgibacillus</taxon>
    </lineage>
</organism>
<dbReference type="Proteomes" id="UP000182945">
    <property type="component" value="Chromosome"/>
</dbReference>
<keyword evidence="5 8" id="KW-0472">Membrane</keyword>
<feature type="transmembrane region" description="Helical" evidence="8">
    <location>
        <begin position="114"/>
        <end position="136"/>
    </location>
</feature>
<dbReference type="GO" id="GO:0015031">
    <property type="term" value="P:protein transport"/>
    <property type="evidence" value="ECO:0007669"/>
    <property type="project" value="UniProtKB-KW"/>
</dbReference>
<dbReference type="RefSeq" id="WP_071648713.1">
    <property type="nucleotide sequence ID" value="NZ_CP017962.1"/>
</dbReference>
<feature type="domain" description="MotA/TolQ/ExbB proton channel" evidence="9">
    <location>
        <begin position="105"/>
        <end position="181"/>
    </location>
</feature>
<gene>
    <name evidence="10" type="ORF">BME96_06680</name>
</gene>
<protein>
    <recommendedName>
        <fullName evidence="9">MotA/TolQ/ExbB proton channel domain-containing protein</fullName>
    </recommendedName>
</protein>
<keyword evidence="3 8" id="KW-0812">Transmembrane</keyword>
<dbReference type="InterPro" id="IPR002898">
    <property type="entry name" value="MotA_ExbB_proton_chnl"/>
</dbReference>
<dbReference type="Pfam" id="PF01618">
    <property type="entry name" value="MotA_ExbB"/>
    <property type="match status" value="1"/>
</dbReference>
<evidence type="ECO:0000313" key="10">
    <source>
        <dbReference type="EMBL" id="APC47874.1"/>
    </source>
</evidence>
<evidence type="ECO:0000256" key="2">
    <source>
        <dbReference type="ARBA" id="ARBA00022475"/>
    </source>
</evidence>
<comment type="similarity">
    <text evidence="6">Belongs to the exbB/tolQ family.</text>
</comment>
<accession>A0AAC9NKN3</accession>
<feature type="transmembrane region" description="Helical" evidence="8">
    <location>
        <begin position="156"/>
        <end position="178"/>
    </location>
</feature>
<evidence type="ECO:0000256" key="5">
    <source>
        <dbReference type="ARBA" id="ARBA00023136"/>
    </source>
</evidence>
<name>A0AAC9NKN3_VIRHA</name>
<keyword evidence="7" id="KW-0175">Coiled coil</keyword>
<evidence type="ECO:0000256" key="6">
    <source>
        <dbReference type="RuleBase" id="RU004057"/>
    </source>
</evidence>
<evidence type="ECO:0000256" key="4">
    <source>
        <dbReference type="ARBA" id="ARBA00022989"/>
    </source>
</evidence>
<proteinExistence type="inferred from homology"/>
<sequence>MVEAILKLFTSEQKVTAMLANPMIEFIFMVLFVTFIIALIIHITLYQRLKNLRNHIKTTNRLDVEPLHTMQDQFQKKQEKESVKVETFIQEKFSDWRMYHIPVISLIKIIQMTVSIFILIGVLGTFIGLTFSLGSIDGTGDQLVENVAGVLGGIDVAFYTSIVGMGLSLIMTILVKVLNTEYMLTDIMLKTESILEGEEQQGLNRLIVVSEDINQSIIHLQKTNQQSLQNMEAAFSGFQEYTTGLQQSAKDLASFNEGLSQNLEEFNHLFHSMKEVTNGFSEGTSKLNKNFDSLFSHFKKMDGRNERMTIAFEQTYEKVKQVAETQLETLTQFDASVVDLKDFTASMLQGQETIKHTFEKIYQHSNDLVKKMETQNKEFKQVFGSDLTSKLGGIMSYLSELSREFDQLGDSITKLPHALEVIERTQNEHRHLLSDRFEELKEFNRVFSNHLHAHTKESSAFEKQLQQATTSYEQVGIKNNQLIQEIKSTISQMNQGFQQRENQLESSVSILKDTVANYVANLEGSLGDRLDQVARGFGEYMRGTNDVVKREMKEWQRISEDTQQNNMRAFQRMMEELGREIHTLNQQLNTFDQQARRQINSIGMSRNEY</sequence>
<evidence type="ECO:0000256" key="3">
    <source>
        <dbReference type="ARBA" id="ARBA00022692"/>
    </source>
</evidence>